<dbReference type="AlphaFoldDB" id="A9HQP0"/>
<reference evidence="1 2" key="1">
    <citation type="journal article" date="2009" name="BMC Genomics">
        <title>Complete genome sequence of the sugarcane nitrogen-fixing endophyte Gluconacetobacter diazotrophicus Pal5.</title>
        <authorList>
            <person name="Bertalan M."/>
            <person name="Albano R."/>
            <person name="Padua V."/>
            <person name="Rouws L."/>
            <person name="Rojas C."/>
            <person name="Hemerly A."/>
            <person name="Teixeira K."/>
            <person name="Schwab S."/>
            <person name="Araujo J."/>
            <person name="Oliveira A."/>
            <person name="Franca L."/>
            <person name="Magalhaes V."/>
            <person name="Alqueres S."/>
            <person name="Cardoso A."/>
            <person name="Almeida W."/>
            <person name="Loureiro M.M."/>
            <person name="Nogueira E."/>
            <person name="Cidade D."/>
            <person name="Oliveira D."/>
            <person name="Simao T."/>
            <person name="Macedo J."/>
            <person name="Valadao A."/>
            <person name="Dreschsel M."/>
            <person name="Freitas F."/>
            <person name="Vidal M."/>
            <person name="Guedes H."/>
            <person name="Rodrigues E."/>
            <person name="Meneses C."/>
            <person name="Brioso P."/>
            <person name="Pozzer L."/>
            <person name="Figueiredo D."/>
            <person name="Montano H."/>
            <person name="Junior J."/>
            <person name="Filho G."/>
            <person name="Flores V."/>
            <person name="Ferreira B."/>
            <person name="Branco A."/>
            <person name="Gonzalez P."/>
            <person name="Guillobel H."/>
            <person name="Lemos M."/>
            <person name="Seibel L."/>
            <person name="Macedo J."/>
            <person name="Alves-Ferreira M."/>
            <person name="Sachetto-Martins G."/>
            <person name="Coelho A."/>
            <person name="Santos E."/>
            <person name="Amaral G."/>
            <person name="Neves A."/>
            <person name="Pacheco A.B."/>
            <person name="Carvalho D."/>
            <person name="Lery L."/>
            <person name="Bisch P."/>
            <person name="Rossle S.C."/>
            <person name="Urmenyi T."/>
            <person name="Kruger W.V."/>
            <person name="Martins O."/>
            <person name="Baldani J.I."/>
            <person name="Ferreira P.C."/>
        </authorList>
    </citation>
    <scope>NUCLEOTIDE SEQUENCE [LARGE SCALE GENOMIC DNA]</scope>
    <source>
        <strain evidence="2">ATCC 49037 / DSM 5601 / CCUG 37298 / CIP 103539 / LMG 7603 / PAl5</strain>
    </source>
</reference>
<gene>
    <name evidence="1" type="ordered locus">GDI2829</name>
</gene>
<accession>A9HQP0</accession>
<evidence type="ECO:0000313" key="2">
    <source>
        <dbReference type="Proteomes" id="UP000001176"/>
    </source>
</evidence>
<dbReference type="EMBL" id="AM889285">
    <property type="protein sequence ID" value="CAP56772.1"/>
    <property type="molecule type" value="Genomic_DNA"/>
</dbReference>
<keyword evidence="2" id="KW-1185">Reference proteome</keyword>
<dbReference type="KEGG" id="gdi:GDI2829"/>
<proteinExistence type="predicted"/>
<protein>
    <submittedName>
        <fullName evidence="1">Uncharacterized protein</fullName>
    </submittedName>
</protein>
<organism evidence="1 2">
    <name type="scientific">Gluconacetobacter diazotrophicus (strain ATCC 49037 / DSM 5601 / CCUG 37298 / CIP 103539 / LMG 7603 / PAl5)</name>
    <dbReference type="NCBI Taxonomy" id="272568"/>
    <lineage>
        <taxon>Bacteria</taxon>
        <taxon>Pseudomonadati</taxon>
        <taxon>Pseudomonadota</taxon>
        <taxon>Alphaproteobacteria</taxon>
        <taxon>Acetobacterales</taxon>
        <taxon>Acetobacteraceae</taxon>
        <taxon>Gluconacetobacter</taxon>
    </lineage>
</organism>
<dbReference type="Proteomes" id="UP000001176">
    <property type="component" value="Chromosome"/>
</dbReference>
<sequence length="99" mass="11277">MHYWRDFVATTLDIFLHSVSHRNVVLERISSSLQEQGGGILVDRHDFSKLFGYINFCDGTRIRAEEWFNGLASRACGQLRISYASRYPGSNDLLHLSVG</sequence>
<name>A9HQP0_GLUDA</name>
<evidence type="ECO:0000313" key="1">
    <source>
        <dbReference type="EMBL" id="CAP56772.1"/>
    </source>
</evidence>